<feature type="transmembrane region" description="Helical" evidence="1">
    <location>
        <begin position="96"/>
        <end position="121"/>
    </location>
</feature>
<feature type="transmembrane region" description="Helical" evidence="1">
    <location>
        <begin position="133"/>
        <end position="157"/>
    </location>
</feature>
<evidence type="ECO:0000256" key="1">
    <source>
        <dbReference type="SAM" id="Phobius"/>
    </source>
</evidence>
<sequence length="180" mass="19021">MSSARSLPHGGPRVYSLAMSVTDVPTSLDTVAHVIQVALTPVFLLGGIATLLNVFGSRLARVADQAHALSDRIGSASQAERERMLVRIASLRLRSLILDAAVILATLGGVAVCGAVLTLFVGALRDATVADVLFALFGLGILCTLCALSLFGVEMLLASRSLRRRLDLRQSQAERTTDIP</sequence>
<organism evidence="2 3">
    <name type="scientific">Methylobacterium haplocladii</name>
    <dbReference type="NCBI Taxonomy" id="1176176"/>
    <lineage>
        <taxon>Bacteria</taxon>
        <taxon>Pseudomonadati</taxon>
        <taxon>Pseudomonadota</taxon>
        <taxon>Alphaproteobacteria</taxon>
        <taxon>Hyphomicrobiales</taxon>
        <taxon>Methylobacteriaceae</taxon>
        <taxon>Methylobacterium</taxon>
    </lineage>
</organism>
<protein>
    <recommendedName>
        <fullName evidence="4">DUF2721 domain-containing protein</fullName>
    </recommendedName>
</protein>
<comment type="caution">
    <text evidence="2">The sequence shown here is derived from an EMBL/GenBank/DDBJ whole genome shotgun (WGS) entry which is preliminary data.</text>
</comment>
<dbReference type="InterPro" id="IPR021279">
    <property type="entry name" value="DUF2721"/>
</dbReference>
<dbReference type="AlphaFoldDB" id="A0A512IMY6"/>
<reference evidence="2 3" key="1">
    <citation type="submission" date="2019-07" db="EMBL/GenBank/DDBJ databases">
        <title>Whole genome shotgun sequence of Methylobacterium haplocladii NBRC 107714.</title>
        <authorList>
            <person name="Hosoyama A."/>
            <person name="Uohara A."/>
            <person name="Ohji S."/>
            <person name="Ichikawa N."/>
        </authorList>
    </citation>
    <scope>NUCLEOTIDE SEQUENCE [LARGE SCALE GENOMIC DNA]</scope>
    <source>
        <strain evidence="2 3">NBRC 107714</strain>
    </source>
</reference>
<accession>A0A512IMY6</accession>
<dbReference type="EMBL" id="BJZT01000013">
    <property type="protein sequence ID" value="GEO99038.1"/>
    <property type="molecule type" value="Genomic_DNA"/>
</dbReference>
<gene>
    <name evidence="2" type="ORF">MHA02_14260</name>
</gene>
<dbReference type="Pfam" id="PF11026">
    <property type="entry name" value="DUF2721"/>
    <property type="match status" value="1"/>
</dbReference>
<name>A0A512IMY6_9HYPH</name>
<keyword evidence="1" id="KW-0472">Membrane</keyword>
<keyword evidence="3" id="KW-1185">Reference proteome</keyword>
<feature type="transmembrane region" description="Helical" evidence="1">
    <location>
        <begin position="34"/>
        <end position="55"/>
    </location>
</feature>
<evidence type="ECO:0000313" key="3">
    <source>
        <dbReference type="Proteomes" id="UP000321258"/>
    </source>
</evidence>
<evidence type="ECO:0008006" key="4">
    <source>
        <dbReference type="Google" id="ProtNLM"/>
    </source>
</evidence>
<keyword evidence="1" id="KW-0812">Transmembrane</keyword>
<proteinExistence type="predicted"/>
<dbReference type="Proteomes" id="UP000321258">
    <property type="component" value="Unassembled WGS sequence"/>
</dbReference>
<evidence type="ECO:0000313" key="2">
    <source>
        <dbReference type="EMBL" id="GEO99038.1"/>
    </source>
</evidence>
<keyword evidence="1" id="KW-1133">Transmembrane helix</keyword>